<keyword evidence="1" id="KW-1185">Reference proteome</keyword>
<proteinExistence type="predicted"/>
<dbReference type="Proteomes" id="UP000046393">
    <property type="component" value="Unplaced"/>
</dbReference>
<name>A0A0N5AC43_9BILA</name>
<evidence type="ECO:0000313" key="1">
    <source>
        <dbReference type="Proteomes" id="UP000046393"/>
    </source>
</evidence>
<accession>A0A0N5AC43</accession>
<evidence type="ECO:0000313" key="2">
    <source>
        <dbReference type="WBParaSite" id="SMUV_0000171901-mRNA-1"/>
    </source>
</evidence>
<dbReference type="AlphaFoldDB" id="A0A0N5AC43"/>
<reference evidence="2" key="1">
    <citation type="submission" date="2017-02" db="UniProtKB">
        <authorList>
            <consortium name="WormBaseParasite"/>
        </authorList>
    </citation>
    <scope>IDENTIFICATION</scope>
</reference>
<organism evidence="1 2">
    <name type="scientific">Syphacia muris</name>
    <dbReference type="NCBI Taxonomy" id="451379"/>
    <lineage>
        <taxon>Eukaryota</taxon>
        <taxon>Metazoa</taxon>
        <taxon>Ecdysozoa</taxon>
        <taxon>Nematoda</taxon>
        <taxon>Chromadorea</taxon>
        <taxon>Rhabditida</taxon>
        <taxon>Spirurina</taxon>
        <taxon>Oxyuridomorpha</taxon>
        <taxon>Oxyuroidea</taxon>
        <taxon>Oxyuridae</taxon>
        <taxon>Syphacia</taxon>
    </lineage>
</organism>
<sequence>MKFQEVKERCQNTLCMAVVYVNQIWKGTGITECAWAVAVAMCFCASRIWFRGQFEYLLLESLVLGLIITRLVTCSAGVP</sequence>
<dbReference type="WBParaSite" id="SMUV_0000171901-mRNA-1">
    <property type="protein sequence ID" value="SMUV_0000171901-mRNA-1"/>
    <property type="gene ID" value="SMUV_0000171901"/>
</dbReference>
<protein>
    <submittedName>
        <fullName evidence="2">Nicotinamide riboside transporter PnuC</fullName>
    </submittedName>
</protein>